<dbReference type="Gene3D" id="1.20.1250.10">
    <property type="match status" value="1"/>
</dbReference>
<comment type="subcellular location">
    <subcellularLocation>
        <location evidence="1">Secreted</location>
    </subcellularLocation>
</comment>
<keyword evidence="3" id="KW-0964">Secreted</keyword>
<comment type="similarity">
    <text evidence="2">Belongs to the somatotropin/prolactin family.</text>
</comment>
<dbReference type="AlphaFoldDB" id="C6G3Y8"/>
<evidence type="ECO:0000256" key="1">
    <source>
        <dbReference type="ARBA" id="ARBA00004613"/>
    </source>
</evidence>
<dbReference type="OMA" id="QFIPCFR"/>
<protein>
    <submittedName>
        <fullName evidence="4">Prolactin 2</fullName>
    </submittedName>
</protein>
<evidence type="ECO:0000256" key="2">
    <source>
        <dbReference type="ARBA" id="ARBA00008474"/>
    </source>
</evidence>
<reference evidence="4" key="1">
    <citation type="journal article" date="2009" name="PLoS ONE">
        <title>Discovery of a novel prolactin in non-mammalian vertebrates: evolutionary perspectives and its involvement in teleost retina development.</title>
        <authorList>
            <person name="Huang X."/>
            <person name="Hui M.N."/>
            <person name="Liu Y."/>
            <person name="Yuen D.S."/>
            <person name="Zhang Y."/>
            <person name="Chan W.Y."/>
            <person name="Lin H.R."/>
            <person name="Cheng S.H."/>
            <person name="Cheng C.H."/>
        </authorList>
    </citation>
    <scope>NUCLEOTIDE SEQUENCE</scope>
</reference>
<dbReference type="GO" id="GO:0005179">
    <property type="term" value="F:hormone activity"/>
    <property type="evidence" value="ECO:0007669"/>
    <property type="project" value="InterPro"/>
</dbReference>
<dbReference type="PROSITE" id="PS00338">
    <property type="entry name" value="SOMATOTROPIN_2"/>
    <property type="match status" value="1"/>
</dbReference>
<evidence type="ECO:0000313" key="4">
    <source>
        <dbReference type="EMBL" id="ACQ73175.1"/>
    </source>
</evidence>
<dbReference type="HOGENOM" id="CLU_2837697_0_0_1"/>
<dbReference type="EMBL" id="FJ475117">
    <property type="protein sequence ID" value="ACQ73175.1"/>
    <property type="molecule type" value="mRNA"/>
</dbReference>
<name>C6G3Y8_ANOCA</name>
<evidence type="ECO:0000256" key="3">
    <source>
        <dbReference type="ARBA" id="ARBA00022525"/>
    </source>
</evidence>
<dbReference type="InterPro" id="IPR001400">
    <property type="entry name" value="Somatotropin/Prolactin"/>
</dbReference>
<dbReference type="InterPro" id="IPR018116">
    <property type="entry name" value="Somatotropin_CS"/>
</dbReference>
<dbReference type="Bgee" id="ENSACAG00000024075">
    <property type="expression patterns" value="Expressed in dewlap and 2 other cell types or tissues"/>
</dbReference>
<proteinExistence type="evidence at transcript level"/>
<accession>C6G3Y8</accession>
<feature type="non-terminal residue" evidence="4">
    <location>
        <position position="1"/>
    </location>
</feature>
<dbReference type="GO" id="GO:0005576">
    <property type="term" value="C:extracellular region"/>
    <property type="evidence" value="ECO:0007669"/>
    <property type="project" value="UniProtKB-SubCell"/>
</dbReference>
<sequence>IQMPSIGIISNSLNDVGSSETAGVFSNNGGNLMNGYQFIPCFRRDSSKLQNYLKVFKCGSVSENSC</sequence>
<dbReference type="eggNOG" id="ENOG502QYU3">
    <property type="taxonomic scope" value="Eukaryota"/>
</dbReference>
<dbReference type="Pfam" id="PF00103">
    <property type="entry name" value="Hormone_1"/>
    <property type="match status" value="1"/>
</dbReference>
<dbReference type="SUPFAM" id="SSF47266">
    <property type="entry name" value="4-helical cytokines"/>
    <property type="match status" value="1"/>
</dbReference>
<dbReference type="InterPro" id="IPR009079">
    <property type="entry name" value="4_helix_cytokine-like_core"/>
</dbReference>
<organism evidence="4">
    <name type="scientific">Anolis carolinensis</name>
    <name type="common">Green anole</name>
    <name type="synonym">American chameleon</name>
    <dbReference type="NCBI Taxonomy" id="28377"/>
    <lineage>
        <taxon>Eukaryota</taxon>
        <taxon>Metazoa</taxon>
        <taxon>Chordata</taxon>
        <taxon>Craniata</taxon>
        <taxon>Vertebrata</taxon>
        <taxon>Euteleostomi</taxon>
        <taxon>Lepidosauria</taxon>
        <taxon>Squamata</taxon>
        <taxon>Bifurcata</taxon>
        <taxon>Unidentata</taxon>
        <taxon>Episquamata</taxon>
        <taxon>Toxicofera</taxon>
        <taxon>Iguania</taxon>
        <taxon>Dactyloidae</taxon>
        <taxon>Anolis</taxon>
    </lineage>
</organism>